<dbReference type="EMBL" id="JRNN01000017">
    <property type="protein sequence ID" value="KGF37134.1"/>
    <property type="molecule type" value="Genomic_DNA"/>
</dbReference>
<dbReference type="Proteomes" id="UP000029556">
    <property type="component" value="Unassembled WGS sequence"/>
</dbReference>
<evidence type="ECO:0000313" key="3">
    <source>
        <dbReference type="Proteomes" id="UP000029556"/>
    </source>
</evidence>
<proteinExistence type="predicted"/>
<sequence>MAAFLLAVCSVKSQDSLTVVRVNEQRSFPKDIPAGNYSGITYIGDSVYAVVSDKSQQDGFFLFKIALDSITGDVLHVENLGFRGDTDKNGDMEAVTYVPSSKTLYVTRETDNTIKEYAMDGHLMRRLPSVPAVYQRDRGNYGLESLSFNELTQTFWTCNEGTLLGDGEQATATNGVRNRLRLQSFSADFQPLHQYAYLMDAPEANRKAYLYGMGVAEVTALDDGCVLVLEREFYTPPSKLGAFVNNKLFLVHPQEGVPIDGADLLNAAMPYLKKRLVTKWTTHLSLFHHDIANFEGMCLGPKLSDGSRVLVLVSDSQNQAGGVMKDWFKTIVLSLPKP</sequence>
<dbReference type="SUPFAM" id="SSF50956">
    <property type="entry name" value="Thermostable phytase (3-phytase)"/>
    <property type="match status" value="1"/>
</dbReference>
<dbReference type="InterPro" id="IPR027372">
    <property type="entry name" value="Phytase-like_dom"/>
</dbReference>
<accession>A0A096BVI3</accession>
<dbReference type="AlphaFoldDB" id="A0A096BVI3"/>
<reference evidence="2 3" key="1">
    <citation type="submission" date="2014-07" db="EMBL/GenBank/DDBJ databases">
        <authorList>
            <person name="McCorrison J."/>
            <person name="Sanka R."/>
            <person name="Torralba M."/>
            <person name="Gillis M."/>
            <person name="Haft D.H."/>
            <person name="Methe B."/>
            <person name="Sutton G."/>
            <person name="Nelson K.E."/>
        </authorList>
    </citation>
    <scope>NUCLEOTIDE SEQUENCE [LARGE SCALE GENOMIC DNA]</scope>
    <source>
        <strain evidence="2 3">DNF00853</strain>
    </source>
</reference>
<dbReference type="OrthoDB" id="9798539at2"/>
<protein>
    <submittedName>
        <fullName evidence="2">Phytase esterase</fullName>
    </submittedName>
</protein>
<organism evidence="2 3">
    <name type="scientific">Hoylesella buccalis DNF00853</name>
    <dbReference type="NCBI Taxonomy" id="1401074"/>
    <lineage>
        <taxon>Bacteria</taxon>
        <taxon>Pseudomonadati</taxon>
        <taxon>Bacteroidota</taxon>
        <taxon>Bacteroidia</taxon>
        <taxon>Bacteroidales</taxon>
        <taxon>Prevotellaceae</taxon>
        <taxon>Hoylesella</taxon>
    </lineage>
</organism>
<dbReference type="Pfam" id="PF13449">
    <property type="entry name" value="Phytase-like"/>
    <property type="match status" value="1"/>
</dbReference>
<comment type="caution">
    <text evidence="2">The sequence shown here is derived from an EMBL/GenBank/DDBJ whole genome shotgun (WGS) entry which is preliminary data.</text>
</comment>
<name>A0A096BVI3_9BACT</name>
<gene>
    <name evidence="2" type="ORF">HMPREF2137_00840</name>
</gene>
<feature type="domain" description="Phytase-like" evidence="1">
    <location>
        <begin position="33"/>
        <end position="315"/>
    </location>
</feature>
<evidence type="ECO:0000259" key="1">
    <source>
        <dbReference type="Pfam" id="PF13449"/>
    </source>
</evidence>
<evidence type="ECO:0000313" key="2">
    <source>
        <dbReference type="EMBL" id="KGF37134.1"/>
    </source>
</evidence>